<gene>
    <name evidence="12" type="primary">Ncaph</name>
    <name evidence="12" type="ORF">RHICYA_R14264</name>
</gene>
<accession>A0A7L1NBA8</accession>
<evidence type="ECO:0000256" key="8">
    <source>
        <dbReference type="ARBA" id="ARBA00022776"/>
    </source>
</evidence>
<dbReference type="PANTHER" id="PTHR13108">
    <property type="entry name" value="CONDENSIN COMPLEX SUBUNIT 2"/>
    <property type="match status" value="1"/>
</dbReference>
<proteinExistence type="inferred from homology"/>
<evidence type="ECO:0000313" key="13">
    <source>
        <dbReference type="Proteomes" id="UP000565785"/>
    </source>
</evidence>
<dbReference type="Proteomes" id="UP000565785">
    <property type="component" value="Unassembled WGS sequence"/>
</dbReference>
<dbReference type="EMBL" id="VXBP01003986">
    <property type="protein sequence ID" value="NXN96103.1"/>
    <property type="molecule type" value="Genomic_DNA"/>
</dbReference>
<dbReference type="InterPro" id="IPR022816">
    <property type="entry name" value="Condensin_barren_su2"/>
</dbReference>
<evidence type="ECO:0000256" key="4">
    <source>
        <dbReference type="ARBA" id="ARBA00016065"/>
    </source>
</evidence>
<keyword evidence="5" id="KW-0158">Chromosome</keyword>
<evidence type="ECO:0000313" key="12">
    <source>
        <dbReference type="EMBL" id="NXN96103.1"/>
    </source>
</evidence>
<comment type="caution">
    <text evidence="12">The sequence shown here is derived from an EMBL/GenBank/DDBJ whole genome shotgun (WGS) entry which is preliminary data.</text>
</comment>
<evidence type="ECO:0000256" key="6">
    <source>
        <dbReference type="ARBA" id="ARBA00022490"/>
    </source>
</evidence>
<dbReference type="PANTHER" id="PTHR13108:SF9">
    <property type="entry name" value="CONDENSIN COMPLEX SUBUNIT 2"/>
    <property type="match status" value="1"/>
</dbReference>
<keyword evidence="8" id="KW-0498">Mitosis</keyword>
<dbReference type="GO" id="GO:0005737">
    <property type="term" value="C:cytoplasm"/>
    <property type="evidence" value="ECO:0007669"/>
    <property type="project" value="UniProtKB-SubCell"/>
</dbReference>
<dbReference type="Pfam" id="PF05786">
    <property type="entry name" value="Cnd2"/>
    <property type="match status" value="1"/>
</dbReference>
<evidence type="ECO:0000256" key="10">
    <source>
        <dbReference type="ARBA" id="ARBA00023306"/>
    </source>
</evidence>
<keyword evidence="6" id="KW-0963">Cytoplasm</keyword>
<dbReference type="GO" id="GO:0007076">
    <property type="term" value="P:mitotic chromosome condensation"/>
    <property type="evidence" value="ECO:0007669"/>
    <property type="project" value="InterPro"/>
</dbReference>
<evidence type="ECO:0000256" key="3">
    <source>
        <dbReference type="ARBA" id="ARBA00009471"/>
    </source>
</evidence>
<keyword evidence="13" id="KW-1185">Reference proteome</keyword>
<dbReference type="AlphaFoldDB" id="A0A7L1NBA8"/>
<reference evidence="12 13" key="1">
    <citation type="submission" date="2019-09" db="EMBL/GenBank/DDBJ databases">
        <title>Bird 10,000 Genomes (B10K) Project - Family phase.</title>
        <authorList>
            <person name="Zhang G."/>
        </authorList>
    </citation>
    <scope>NUCLEOTIDE SEQUENCE [LARGE SCALE GENOMIC DNA]</scope>
    <source>
        <strain evidence="12">B10K-DU-002-35</strain>
        <tissue evidence="12">Muscle</tissue>
    </source>
</reference>
<dbReference type="GO" id="GO:0051301">
    <property type="term" value="P:cell division"/>
    <property type="evidence" value="ECO:0007669"/>
    <property type="project" value="UniProtKB-KW"/>
</dbReference>
<dbReference type="GO" id="GO:0000796">
    <property type="term" value="C:condensin complex"/>
    <property type="evidence" value="ECO:0007669"/>
    <property type="project" value="InterPro"/>
</dbReference>
<feature type="region of interest" description="Disordered" evidence="11">
    <location>
        <begin position="320"/>
        <end position="347"/>
    </location>
</feature>
<keyword evidence="7" id="KW-0132">Cell division</keyword>
<keyword evidence="10" id="KW-0131">Cell cycle</keyword>
<protein>
    <recommendedName>
        <fullName evidence="4">Condensin complex subunit 2</fullName>
    </recommendedName>
</protein>
<dbReference type="OrthoDB" id="362021at2759"/>
<keyword evidence="9" id="KW-0226">DNA condensation</keyword>
<comment type="subcellular location">
    <subcellularLocation>
        <location evidence="1">Chromosome</location>
    </subcellularLocation>
    <subcellularLocation>
        <location evidence="2">Cytoplasm</location>
    </subcellularLocation>
</comment>
<feature type="region of interest" description="Disordered" evidence="11">
    <location>
        <begin position="147"/>
        <end position="172"/>
    </location>
</feature>
<evidence type="ECO:0000256" key="11">
    <source>
        <dbReference type="SAM" id="MobiDB-lite"/>
    </source>
</evidence>
<feature type="non-terminal residue" evidence="12">
    <location>
        <position position="686"/>
    </location>
</feature>
<dbReference type="GO" id="GO:0003682">
    <property type="term" value="F:chromatin binding"/>
    <property type="evidence" value="ECO:0007669"/>
    <property type="project" value="TreeGrafter"/>
</dbReference>
<evidence type="ECO:0000256" key="9">
    <source>
        <dbReference type="ARBA" id="ARBA00023067"/>
    </source>
</evidence>
<feature type="region of interest" description="Disordered" evidence="11">
    <location>
        <begin position="510"/>
        <end position="556"/>
    </location>
</feature>
<evidence type="ECO:0000256" key="7">
    <source>
        <dbReference type="ARBA" id="ARBA00022618"/>
    </source>
</evidence>
<evidence type="ECO:0000256" key="1">
    <source>
        <dbReference type="ARBA" id="ARBA00004286"/>
    </source>
</evidence>
<evidence type="ECO:0000256" key="2">
    <source>
        <dbReference type="ARBA" id="ARBA00004496"/>
    </source>
</evidence>
<feature type="non-terminal residue" evidence="12">
    <location>
        <position position="1"/>
    </location>
</feature>
<sequence length="686" mass="74105">GQAPSPAARALGTGAPVLTQCTRNDDEQERRQRRRSKVTDLALGGTNSPLRLASPRVRQVPTAPLQWTNSQISEHYSTCIKLSSENKITTKNVFGLHLIDYMNEVLQQKNTEVAGFKVAAGTLDASVKIYSVRVDAVHTDTYKVLGGLGKSKDKEPAPAGGGDSPDQEANPVPEIVRKVQAKRKHTFRTIEQSLGNINAPEGGRRCAADPAFQRTMASFDECSAAGVFLSRLRTRSGGGELAFDFQIIPLPSSEAAALPSAGAVNTMDFKSLLAPCVERRPICSSLAGFQFSAWDAESDESVLALLDKYRGGDQAFDVGAEAGSSEDDCGPSPAGSDLAPDSPGSPAAVEEIGTFRDHLGCFTTSHQSQRTGSNPFGDGDISTMSLHLSMKPGDYSYFSPRILSMWAGPNHWHFRPAHKDASGKEPRRRNTRKVFEINFDEDIDFRAHFRKGRAALTLSKSTGGGQSTKSTTLPTDYSYEPSNIVQLFLKPSVTYCRTAAPQSLLDHDDHLGGYDYNNPNDTSNFCPAPQAADSDDDDSPLPLTGPAGGVDPTWQHGLGDPELSRADATACGEMLLLAEPQKVQKVVVQFAKAAKRMDMRRLKETMWRLLAGGAAAEVEDAVEEASVVAEEKVFSSIMKELHHTLPPAMATNLSVPLALACLLHLANEKNLKLENVEDLSNILVKQ</sequence>
<dbReference type="PIRSF" id="PIRSF017126">
    <property type="entry name" value="Condensin_H"/>
    <property type="match status" value="1"/>
</dbReference>
<organism evidence="12 13">
    <name type="scientific">Rhinopomastus cyanomelas</name>
    <name type="common">Common scimitarbill</name>
    <dbReference type="NCBI Taxonomy" id="113115"/>
    <lineage>
        <taxon>Eukaryota</taxon>
        <taxon>Metazoa</taxon>
        <taxon>Chordata</taxon>
        <taxon>Craniata</taxon>
        <taxon>Vertebrata</taxon>
        <taxon>Euteleostomi</taxon>
        <taxon>Archelosauria</taxon>
        <taxon>Archosauria</taxon>
        <taxon>Dinosauria</taxon>
        <taxon>Saurischia</taxon>
        <taxon>Theropoda</taxon>
        <taxon>Coelurosauria</taxon>
        <taxon>Aves</taxon>
        <taxon>Neognathae</taxon>
        <taxon>Neoaves</taxon>
        <taxon>Telluraves</taxon>
        <taxon>Coraciimorphae</taxon>
        <taxon>Bucerotiformes</taxon>
        <taxon>Rhinopomastidae</taxon>
        <taxon>Rhinopomastus</taxon>
    </lineage>
</organism>
<comment type="similarity">
    <text evidence="3">Belongs to the CND2 (condensin subunit 2) family.</text>
</comment>
<name>A0A7L1NBA8_RHICY</name>
<evidence type="ECO:0000256" key="5">
    <source>
        <dbReference type="ARBA" id="ARBA00022454"/>
    </source>
</evidence>